<dbReference type="PANTHER" id="PTHR43135:SF3">
    <property type="entry name" value="ALPHA-D-RIBOSE 1-METHYLPHOSPHONATE 5-TRIPHOSPHATE DIPHOSPHATASE"/>
    <property type="match status" value="1"/>
</dbReference>
<evidence type="ECO:0000259" key="1">
    <source>
        <dbReference type="Pfam" id="PF01979"/>
    </source>
</evidence>
<protein>
    <submittedName>
        <fullName evidence="2">Imidazolonepropionase-like amidohydrolase</fullName>
    </submittedName>
</protein>
<dbReference type="SUPFAM" id="SSF51556">
    <property type="entry name" value="Metallo-dependent hydrolases"/>
    <property type="match status" value="1"/>
</dbReference>
<name>A0A7X5VHP6_9ACTN</name>
<dbReference type="EMBL" id="JAASRO010000001">
    <property type="protein sequence ID" value="NIK61500.1"/>
    <property type="molecule type" value="Genomic_DNA"/>
</dbReference>
<dbReference type="SUPFAM" id="SSF51338">
    <property type="entry name" value="Composite domain of metallo-dependent hydrolases"/>
    <property type="match status" value="1"/>
</dbReference>
<dbReference type="InterPro" id="IPR032466">
    <property type="entry name" value="Metal_Hydrolase"/>
</dbReference>
<evidence type="ECO:0000313" key="3">
    <source>
        <dbReference type="Proteomes" id="UP000555407"/>
    </source>
</evidence>
<dbReference type="CDD" id="cd01299">
    <property type="entry name" value="Met_dep_hydrolase_A"/>
    <property type="match status" value="1"/>
</dbReference>
<dbReference type="InterPro" id="IPR057744">
    <property type="entry name" value="OTAase-like"/>
</dbReference>
<dbReference type="InterPro" id="IPR006680">
    <property type="entry name" value="Amidohydro-rel"/>
</dbReference>
<dbReference type="InterPro" id="IPR051781">
    <property type="entry name" value="Metallo-dep_Hydrolase"/>
</dbReference>
<dbReference type="GO" id="GO:0016810">
    <property type="term" value="F:hydrolase activity, acting on carbon-nitrogen (but not peptide) bonds"/>
    <property type="evidence" value="ECO:0007669"/>
    <property type="project" value="InterPro"/>
</dbReference>
<feature type="domain" description="Amidohydrolase-related" evidence="1">
    <location>
        <begin position="51"/>
        <end position="396"/>
    </location>
</feature>
<dbReference type="Pfam" id="PF01979">
    <property type="entry name" value="Amidohydro_1"/>
    <property type="match status" value="1"/>
</dbReference>
<sequence>MTRLVLRGGLVFDGTGVPPYLADVAVEGERITEVGTALAGDEIVELDGALVAPGLIDCHVHTVFDGMDLARIQSRPFSLEFFEAAANLGRLLGSGVTTVRDAGGADLGVKTAVETGLVDGPRMQIAVSVLSQTGGHADGWNVHGDLQRLLVPHPGRPDCVVDGVDAMRKRVRELVRAGADVIKVCASGGVMSTRDDPRHPQFTYDELAACVDEAAAVELPVMAHAHGAAGIKQALRAGVRSIEHGVFLDDECIDLFLERDAWLVPTLMAPASLVEAIDAGMSVTPEIETKARSIAATHLDAVTRAHQGGVRIAMGTDSGVFAHGSSPEELAWLVRAGLSPQEALLAATSSAADLLALPDVGRITPRTVADLVILDGDPWQLEKFRENLRLVIKSGRIRRPADQTDARHPE</sequence>
<comment type="caution">
    <text evidence="2">The sequence shown here is derived from an EMBL/GenBank/DDBJ whole genome shotgun (WGS) entry which is preliminary data.</text>
</comment>
<dbReference type="InterPro" id="IPR011059">
    <property type="entry name" value="Metal-dep_hydrolase_composite"/>
</dbReference>
<proteinExistence type="predicted"/>
<gene>
    <name evidence="2" type="ORF">BJY22_007217</name>
</gene>
<dbReference type="Proteomes" id="UP000555407">
    <property type="component" value="Unassembled WGS sequence"/>
</dbReference>
<accession>A0A7X5VHP6</accession>
<dbReference type="RefSeq" id="WP_167216040.1">
    <property type="nucleotide sequence ID" value="NZ_JAASRO010000001.1"/>
</dbReference>
<evidence type="ECO:0000313" key="2">
    <source>
        <dbReference type="EMBL" id="NIK61500.1"/>
    </source>
</evidence>
<dbReference type="PANTHER" id="PTHR43135">
    <property type="entry name" value="ALPHA-D-RIBOSE 1-METHYLPHOSPHONATE 5-TRIPHOSPHATE DIPHOSPHATASE"/>
    <property type="match status" value="1"/>
</dbReference>
<dbReference type="Gene3D" id="3.20.20.140">
    <property type="entry name" value="Metal-dependent hydrolases"/>
    <property type="match status" value="1"/>
</dbReference>
<keyword evidence="3" id="KW-1185">Reference proteome</keyword>
<keyword evidence="2" id="KW-0378">Hydrolase</keyword>
<dbReference type="AlphaFoldDB" id="A0A7X5VHP6"/>
<dbReference type="Gene3D" id="2.30.40.10">
    <property type="entry name" value="Urease, subunit C, domain 1"/>
    <property type="match status" value="1"/>
</dbReference>
<organism evidence="2 3">
    <name type="scientific">Kribbella shirazensis</name>
    <dbReference type="NCBI Taxonomy" id="1105143"/>
    <lineage>
        <taxon>Bacteria</taxon>
        <taxon>Bacillati</taxon>
        <taxon>Actinomycetota</taxon>
        <taxon>Actinomycetes</taxon>
        <taxon>Propionibacteriales</taxon>
        <taxon>Kribbellaceae</taxon>
        <taxon>Kribbella</taxon>
    </lineage>
</organism>
<reference evidence="2 3" key="1">
    <citation type="submission" date="2020-03" db="EMBL/GenBank/DDBJ databases">
        <title>Sequencing the genomes of 1000 actinobacteria strains.</title>
        <authorList>
            <person name="Klenk H.-P."/>
        </authorList>
    </citation>
    <scope>NUCLEOTIDE SEQUENCE [LARGE SCALE GENOMIC DNA]</scope>
    <source>
        <strain evidence="2 3">DSM 45490</strain>
    </source>
</reference>